<evidence type="ECO:0000313" key="3">
    <source>
        <dbReference type="Proteomes" id="UP000815677"/>
    </source>
</evidence>
<dbReference type="Proteomes" id="UP000815677">
    <property type="component" value="Unassembled WGS sequence"/>
</dbReference>
<feature type="compositionally biased region" description="Low complexity" evidence="1">
    <location>
        <begin position="1"/>
        <end position="13"/>
    </location>
</feature>
<proteinExistence type="predicted"/>
<feature type="region of interest" description="Disordered" evidence="1">
    <location>
        <begin position="1"/>
        <end position="28"/>
    </location>
</feature>
<sequence length="297" mass="32127">MTGLETGTTRGTGAAWRRSAQPNSLLNRPGLSALSTPAAATRRVALELPRDQAQYQQHPLATKCIRVECYSFLDRDSLPTLHAFSGTRAWFAVAPAISAGSAFVKGGRFPSLCADGGPRLAVAHGLARSDADGSMLGLQTTTLGSLARDEGRESERFACLGLPTRLLGLVSRAVGRRRRWRLHSILASGLPCRSFSPPSHTDRIVLPSSERWGCRRARHGCIYGGRLGDPSFVTVLRCPPRRHCMSVNALARWPHSTSGPSVRSRLPGRHTVRLYPNIHGQPTALPAQPSYLCPIDG</sequence>
<name>A0ABQ0LLU5_MYCCL</name>
<dbReference type="EMBL" id="DF847538">
    <property type="protein sequence ID" value="GAT52045.1"/>
    <property type="molecule type" value="Genomic_DNA"/>
</dbReference>
<gene>
    <name evidence="2" type="ORF">MCHLO_09133</name>
</gene>
<evidence type="ECO:0000313" key="2">
    <source>
        <dbReference type="EMBL" id="GAT52045.1"/>
    </source>
</evidence>
<evidence type="ECO:0000256" key="1">
    <source>
        <dbReference type="SAM" id="MobiDB-lite"/>
    </source>
</evidence>
<accession>A0ABQ0LLU5</accession>
<reference evidence="2" key="1">
    <citation type="submission" date="2014-09" db="EMBL/GenBank/DDBJ databases">
        <title>Genome sequence of the luminous mushroom Mycena chlorophos for searching fungal bioluminescence genes.</title>
        <authorList>
            <person name="Tanaka Y."/>
            <person name="Kasuga D."/>
            <person name="Oba Y."/>
            <person name="Hase S."/>
            <person name="Sato K."/>
            <person name="Oba Y."/>
            <person name="Sakakibara Y."/>
        </authorList>
    </citation>
    <scope>NUCLEOTIDE SEQUENCE</scope>
</reference>
<protein>
    <submittedName>
        <fullName evidence="2">Uncharacterized protein</fullName>
    </submittedName>
</protein>
<keyword evidence="3" id="KW-1185">Reference proteome</keyword>
<organism evidence="2 3">
    <name type="scientific">Mycena chlorophos</name>
    <name type="common">Agaric fungus</name>
    <name type="synonym">Agaricus chlorophos</name>
    <dbReference type="NCBI Taxonomy" id="658473"/>
    <lineage>
        <taxon>Eukaryota</taxon>
        <taxon>Fungi</taxon>
        <taxon>Dikarya</taxon>
        <taxon>Basidiomycota</taxon>
        <taxon>Agaricomycotina</taxon>
        <taxon>Agaricomycetes</taxon>
        <taxon>Agaricomycetidae</taxon>
        <taxon>Agaricales</taxon>
        <taxon>Marasmiineae</taxon>
        <taxon>Mycenaceae</taxon>
        <taxon>Mycena</taxon>
    </lineage>
</organism>